<dbReference type="InterPro" id="IPR001628">
    <property type="entry name" value="Znf_hrmn_rcpt"/>
</dbReference>
<dbReference type="SUPFAM" id="SSF57716">
    <property type="entry name" value="Glucocorticoid receptor-like (DNA-binding domain)"/>
    <property type="match status" value="1"/>
</dbReference>
<dbReference type="InterPro" id="IPR035500">
    <property type="entry name" value="NHR-like_dom_sf"/>
</dbReference>
<name>A0A815Q209_9BILA</name>
<evidence type="ECO:0000256" key="8">
    <source>
        <dbReference type="ARBA" id="ARBA00023242"/>
    </source>
</evidence>
<dbReference type="GO" id="GO:0000978">
    <property type="term" value="F:RNA polymerase II cis-regulatory region sequence-specific DNA binding"/>
    <property type="evidence" value="ECO:0007669"/>
    <property type="project" value="TreeGrafter"/>
</dbReference>
<keyword evidence="6" id="KW-0804">Transcription</keyword>
<dbReference type="EMBL" id="CAJNOM010000472">
    <property type="protein sequence ID" value="CAF1457186.1"/>
    <property type="molecule type" value="Genomic_DNA"/>
</dbReference>
<dbReference type="InterPro" id="IPR050234">
    <property type="entry name" value="Nuclear_hormone_rcpt_NR1"/>
</dbReference>
<feature type="domain" description="Nuclear receptor" evidence="9">
    <location>
        <begin position="20"/>
        <end position="109"/>
    </location>
</feature>
<keyword evidence="5" id="KW-0238">DNA-binding</keyword>
<dbReference type="OrthoDB" id="10018748at2759"/>
<accession>A0A815Q209</accession>
<evidence type="ECO:0000256" key="6">
    <source>
        <dbReference type="ARBA" id="ARBA00023163"/>
    </source>
</evidence>
<dbReference type="SUPFAM" id="SSF48508">
    <property type="entry name" value="Nuclear receptor ligand-binding domain"/>
    <property type="match status" value="1"/>
</dbReference>
<dbReference type="AlphaFoldDB" id="A0A815Q209"/>
<keyword evidence="3" id="KW-0862">Zinc</keyword>
<keyword evidence="4" id="KW-0805">Transcription regulation</keyword>
<dbReference type="Proteomes" id="UP000663832">
    <property type="component" value="Unassembled WGS sequence"/>
</dbReference>
<dbReference type="GO" id="GO:0008270">
    <property type="term" value="F:zinc ion binding"/>
    <property type="evidence" value="ECO:0007669"/>
    <property type="project" value="UniProtKB-KW"/>
</dbReference>
<sequence length="400" mass="47056">MLSQTSTVTYHPKHRTWWHQQDCVICGSTAIGVNFGARTCAPCKAFFRRNARRKEILQTLCPFQESSTSNLNANDNHETNIYCSQIRYCSSCRLRRCFNMGMKEELVRTDKENERYRQLVETNRQRRNQLLQQDQFTIPRQILSKRVLLHETDWNDISNIVIAYETYCLKNYIQQRANTYHNQSQIFDDDDDTAKINHHASTTINKMTSFLLFLSTIPTVKLLPKSDRIFLCKHNIRPLILLNSHELDQLCYSEPWQLMYDNLSAKYVCGNDLFSELVKTKHRAEQILITDPVVTRLWLLILFFSTPLHCYYNNSLPEISLKQRIALVEIQHSYINLLWNYLSHRHGDIEVIRIFSNLTSVYLSMQRISQAINTIIRTRDDLSTLNESFDRAVVIDSDDK</sequence>
<dbReference type="SMART" id="SM00399">
    <property type="entry name" value="ZnF_C4"/>
    <property type="match status" value="1"/>
</dbReference>
<evidence type="ECO:0000313" key="10">
    <source>
        <dbReference type="EMBL" id="CAF1457186.1"/>
    </source>
</evidence>
<keyword evidence="2" id="KW-0863">Zinc-finger</keyword>
<gene>
    <name evidence="10" type="ORF">QVE165_LOCUS40686</name>
</gene>
<dbReference type="PANTHER" id="PTHR24082">
    <property type="entry name" value="NUCLEAR HORMONE RECEPTOR"/>
    <property type="match status" value="1"/>
</dbReference>
<keyword evidence="7" id="KW-0675">Receptor</keyword>
<dbReference type="GO" id="GO:0000122">
    <property type="term" value="P:negative regulation of transcription by RNA polymerase II"/>
    <property type="evidence" value="ECO:0007669"/>
    <property type="project" value="TreeGrafter"/>
</dbReference>
<dbReference type="GO" id="GO:0004879">
    <property type="term" value="F:nuclear receptor activity"/>
    <property type="evidence" value="ECO:0007669"/>
    <property type="project" value="TreeGrafter"/>
</dbReference>
<evidence type="ECO:0000256" key="4">
    <source>
        <dbReference type="ARBA" id="ARBA00023015"/>
    </source>
</evidence>
<dbReference type="GO" id="GO:0045944">
    <property type="term" value="P:positive regulation of transcription by RNA polymerase II"/>
    <property type="evidence" value="ECO:0007669"/>
    <property type="project" value="TreeGrafter"/>
</dbReference>
<evidence type="ECO:0000256" key="5">
    <source>
        <dbReference type="ARBA" id="ARBA00023125"/>
    </source>
</evidence>
<evidence type="ECO:0000256" key="7">
    <source>
        <dbReference type="ARBA" id="ARBA00023170"/>
    </source>
</evidence>
<evidence type="ECO:0000256" key="1">
    <source>
        <dbReference type="ARBA" id="ARBA00022723"/>
    </source>
</evidence>
<dbReference type="PANTHER" id="PTHR24082:SF283">
    <property type="entry name" value="NUCLEAR HORMONE RECEPTOR HR96"/>
    <property type="match status" value="1"/>
</dbReference>
<dbReference type="InterPro" id="IPR013088">
    <property type="entry name" value="Znf_NHR/GATA"/>
</dbReference>
<protein>
    <recommendedName>
        <fullName evidence="9">Nuclear receptor domain-containing protein</fullName>
    </recommendedName>
</protein>
<dbReference type="Gene3D" id="1.10.565.10">
    <property type="entry name" value="Retinoid X Receptor"/>
    <property type="match status" value="1"/>
</dbReference>
<organism evidence="10 11">
    <name type="scientific">Adineta steineri</name>
    <dbReference type="NCBI Taxonomy" id="433720"/>
    <lineage>
        <taxon>Eukaryota</taxon>
        <taxon>Metazoa</taxon>
        <taxon>Spiralia</taxon>
        <taxon>Gnathifera</taxon>
        <taxon>Rotifera</taxon>
        <taxon>Eurotatoria</taxon>
        <taxon>Bdelloidea</taxon>
        <taxon>Adinetida</taxon>
        <taxon>Adinetidae</taxon>
        <taxon>Adineta</taxon>
    </lineage>
</organism>
<evidence type="ECO:0000256" key="2">
    <source>
        <dbReference type="ARBA" id="ARBA00022771"/>
    </source>
</evidence>
<keyword evidence="1" id="KW-0479">Metal-binding</keyword>
<evidence type="ECO:0000259" key="9">
    <source>
        <dbReference type="PROSITE" id="PS51030"/>
    </source>
</evidence>
<evidence type="ECO:0000313" key="11">
    <source>
        <dbReference type="Proteomes" id="UP000663832"/>
    </source>
</evidence>
<proteinExistence type="predicted"/>
<comment type="caution">
    <text evidence="10">The sequence shown here is derived from an EMBL/GenBank/DDBJ whole genome shotgun (WGS) entry which is preliminary data.</text>
</comment>
<keyword evidence="8" id="KW-0539">Nucleus</keyword>
<dbReference type="PROSITE" id="PS51030">
    <property type="entry name" value="NUCLEAR_REC_DBD_2"/>
    <property type="match status" value="1"/>
</dbReference>
<dbReference type="Gene3D" id="3.30.50.10">
    <property type="entry name" value="Erythroid Transcription Factor GATA-1, subunit A"/>
    <property type="match status" value="1"/>
</dbReference>
<keyword evidence="11" id="KW-1185">Reference proteome</keyword>
<reference evidence="10" key="1">
    <citation type="submission" date="2021-02" db="EMBL/GenBank/DDBJ databases">
        <authorList>
            <person name="Nowell W R."/>
        </authorList>
    </citation>
    <scope>NUCLEOTIDE SEQUENCE</scope>
</reference>
<dbReference type="PRINTS" id="PR00047">
    <property type="entry name" value="STROIDFINGER"/>
</dbReference>
<dbReference type="GO" id="GO:0030154">
    <property type="term" value="P:cell differentiation"/>
    <property type="evidence" value="ECO:0007669"/>
    <property type="project" value="TreeGrafter"/>
</dbReference>
<dbReference type="PROSITE" id="PS00031">
    <property type="entry name" value="NUCLEAR_REC_DBD_1"/>
    <property type="match status" value="1"/>
</dbReference>
<evidence type="ECO:0000256" key="3">
    <source>
        <dbReference type="ARBA" id="ARBA00022833"/>
    </source>
</evidence>
<dbReference type="Pfam" id="PF00105">
    <property type="entry name" value="zf-C4"/>
    <property type="match status" value="1"/>
</dbReference>